<dbReference type="OrthoDB" id="56850at2157"/>
<dbReference type="RefSeq" id="WP_054838380.1">
    <property type="nucleotide sequence ID" value="NZ_BBBY01000008.1"/>
</dbReference>
<organism evidence="1 2">
    <name type="scientific">Sulfuracidifex metallicus DSM 6482 = JCM 9184</name>
    <dbReference type="NCBI Taxonomy" id="523847"/>
    <lineage>
        <taxon>Archaea</taxon>
        <taxon>Thermoproteota</taxon>
        <taxon>Thermoprotei</taxon>
        <taxon>Sulfolobales</taxon>
        <taxon>Sulfolobaceae</taxon>
        <taxon>Sulfuracidifex</taxon>
    </lineage>
</organism>
<evidence type="ECO:0000313" key="2">
    <source>
        <dbReference type="Proteomes" id="UP000470772"/>
    </source>
</evidence>
<keyword evidence="2" id="KW-1185">Reference proteome</keyword>
<gene>
    <name evidence="1" type="ORF">GC250_08020</name>
</gene>
<name>A0A6A9QQC7_SULME</name>
<evidence type="ECO:0000313" key="1">
    <source>
        <dbReference type="EMBL" id="MUN29381.1"/>
    </source>
</evidence>
<dbReference type="Proteomes" id="UP000470772">
    <property type="component" value="Unassembled WGS sequence"/>
</dbReference>
<dbReference type="AlphaFoldDB" id="A0A6A9QQC7"/>
<dbReference type="PANTHER" id="PTHR38433:SF1">
    <property type="entry name" value="DUF1641 DOMAIN-CONTAINING PROTEIN"/>
    <property type="match status" value="1"/>
</dbReference>
<reference evidence="1 2" key="1">
    <citation type="submission" date="2019-10" db="EMBL/GenBank/DDBJ databases">
        <title>Sequencing and Assembly of Multiple Reported Metal-Biooxidizing Members of the Extremely Thermoacidophilic Archaeal Family Sulfolobaceae.</title>
        <authorList>
            <person name="Counts J.A."/>
            <person name="Kelly R.M."/>
        </authorList>
    </citation>
    <scope>NUCLEOTIDE SEQUENCE [LARGE SCALE GENOMIC DNA]</scope>
    <source>
        <strain evidence="1 2">DSM 6482</strain>
    </source>
</reference>
<evidence type="ECO:0008006" key="3">
    <source>
        <dbReference type="Google" id="ProtNLM"/>
    </source>
</evidence>
<comment type="caution">
    <text evidence="1">The sequence shown here is derived from an EMBL/GenBank/DDBJ whole genome shotgun (WGS) entry which is preliminary data.</text>
</comment>
<sequence length="191" mass="21445">MTESQILKNKDTEVLDSLSTALDFLKDIMTDDVAENIASSLAGIMTIGKELSDDKINSEIISILRKSNEISDILSFYSELREEGILEILKGFMYGAKSLKDMLNDEAIEKLGNYISITLESLPKIDQFLSMTFDEVPMAFMKALNSEKLKEEIKGKERVTNKDLIAMFNDPATKKGLLIFLLAMREMGKSI</sequence>
<proteinExistence type="predicted"/>
<protein>
    <recommendedName>
        <fullName evidence="3">DUF1641 domain-containing protein</fullName>
    </recommendedName>
</protein>
<dbReference type="PANTHER" id="PTHR38433">
    <property type="match status" value="1"/>
</dbReference>
<accession>A0A6A9QQC7</accession>
<dbReference type="EMBL" id="WGGD01000005">
    <property type="protein sequence ID" value="MUN29381.1"/>
    <property type="molecule type" value="Genomic_DNA"/>
</dbReference>